<evidence type="ECO:0000256" key="1">
    <source>
        <dbReference type="ARBA" id="ARBA00006484"/>
    </source>
</evidence>
<feature type="domain" description="Ketoreductase" evidence="2">
    <location>
        <begin position="4"/>
        <end position="178"/>
    </location>
</feature>
<dbReference type="PANTHER" id="PTHR43975:SF2">
    <property type="entry name" value="EG:BACR7A4.14 PROTEIN-RELATED"/>
    <property type="match status" value="1"/>
</dbReference>
<dbReference type="EMBL" id="CP036298">
    <property type="protein sequence ID" value="QDV24223.1"/>
    <property type="molecule type" value="Genomic_DNA"/>
</dbReference>
<dbReference type="KEGG" id="ahel:Q31a_25380"/>
<dbReference type="AlphaFoldDB" id="A0A518G6K8"/>
<dbReference type="SUPFAM" id="SSF51735">
    <property type="entry name" value="NAD(P)-binding Rossmann-fold domains"/>
    <property type="match status" value="1"/>
</dbReference>
<keyword evidence="3" id="KW-0560">Oxidoreductase</keyword>
<dbReference type="CDD" id="cd05233">
    <property type="entry name" value="SDR_c"/>
    <property type="match status" value="1"/>
</dbReference>
<sequence>MDNPVVIITGGGSGIGRAAAIQFAQAGAHVTIAGRRFAPLEETAQTSERIQPIRADVSLENEIAEVVAFTASRWGRIDVLVNNAGVFVQRPIESIDSDRVTALFSANVFSTSLMTKAALPYLKETRGAIINVSSTFGHKAAPMISLYAASKAAVEQLTRCWAMELAPFQIRVNAVAPGPTETEILASSGLPTAAIEQLKREEAERVPLGRRGTPDEVANWIVHLSSPAATWLTGQVIAIDGGLSIA</sequence>
<protein>
    <submittedName>
        <fullName evidence="3">General stress protein 39</fullName>
        <ecNumber evidence="3">1.-.-.-</ecNumber>
    </submittedName>
</protein>
<dbReference type="Gene3D" id="3.40.50.720">
    <property type="entry name" value="NAD(P)-binding Rossmann-like Domain"/>
    <property type="match status" value="1"/>
</dbReference>
<dbReference type="EC" id="1.-.-.-" evidence="3"/>
<comment type="similarity">
    <text evidence="1">Belongs to the short-chain dehydrogenases/reductases (SDR) family.</text>
</comment>
<dbReference type="InterPro" id="IPR057326">
    <property type="entry name" value="KR_dom"/>
</dbReference>
<dbReference type="RefSeq" id="WP_145077700.1">
    <property type="nucleotide sequence ID" value="NZ_CP036298.1"/>
</dbReference>
<accession>A0A518G6K8</accession>
<dbReference type="InterPro" id="IPR036291">
    <property type="entry name" value="NAD(P)-bd_dom_sf"/>
</dbReference>
<dbReference type="PROSITE" id="PS00061">
    <property type="entry name" value="ADH_SHORT"/>
    <property type="match status" value="1"/>
</dbReference>
<organism evidence="3 4">
    <name type="scientific">Aureliella helgolandensis</name>
    <dbReference type="NCBI Taxonomy" id="2527968"/>
    <lineage>
        <taxon>Bacteria</taxon>
        <taxon>Pseudomonadati</taxon>
        <taxon>Planctomycetota</taxon>
        <taxon>Planctomycetia</taxon>
        <taxon>Pirellulales</taxon>
        <taxon>Pirellulaceae</taxon>
        <taxon>Aureliella</taxon>
    </lineage>
</organism>
<dbReference type="Pfam" id="PF13561">
    <property type="entry name" value="adh_short_C2"/>
    <property type="match status" value="1"/>
</dbReference>
<reference evidence="3 4" key="1">
    <citation type="submission" date="2019-02" db="EMBL/GenBank/DDBJ databases">
        <title>Deep-cultivation of Planctomycetes and their phenomic and genomic characterization uncovers novel biology.</title>
        <authorList>
            <person name="Wiegand S."/>
            <person name="Jogler M."/>
            <person name="Boedeker C."/>
            <person name="Pinto D."/>
            <person name="Vollmers J."/>
            <person name="Rivas-Marin E."/>
            <person name="Kohn T."/>
            <person name="Peeters S.H."/>
            <person name="Heuer A."/>
            <person name="Rast P."/>
            <person name="Oberbeckmann S."/>
            <person name="Bunk B."/>
            <person name="Jeske O."/>
            <person name="Meyerdierks A."/>
            <person name="Storesund J.E."/>
            <person name="Kallscheuer N."/>
            <person name="Luecker S."/>
            <person name="Lage O.M."/>
            <person name="Pohl T."/>
            <person name="Merkel B.J."/>
            <person name="Hornburger P."/>
            <person name="Mueller R.-W."/>
            <person name="Bruemmer F."/>
            <person name="Labrenz M."/>
            <person name="Spormann A.M."/>
            <person name="Op den Camp H."/>
            <person name="Overmann J."/>
            <person name="Amann R."/>
            <person name="Jetten M.S.M."/>
            <person name="Mascher T."/>
            <person name="Medema M.H."/>
            <person name="Devos D.P."/>
            <person name="Kaster A.-K."/>
            <person name="Ovreas L."/>
            <person name="Rohde M."/>
            <person name="Galperin M.Y."/>
            <person name="Jogler C."/>
        </authorList>
    </citation>
    <scope>NUCLEOTIDE SEQUENCE [LARGE SCALE GENOMIC DNA]</scope>
    <source>
        <strain evidence="3 4">Q31a</strain>
    </source>
</reference>
<dbReference type="InterPro" id="IPR002347">
    <property type="entry name" value="SDR_fam"/>
</dbReference>
<evidence type="ECO:0000313" key="4">
    <source>
        <dbReference type="Proteomes" id="UP000318017"/>
    </source>
</evidence>
<dbReference type="PRINTS" id="PR00081">
    <property type="entry name" value="GDHRDH"/>
</dbReference>
<evidence type="ECO:0000259" key="2">
    <source>
        <dbReference type="SMART" id="SM00822"/>
    </source>
</evidence>
<dbReference type="SMART" id="SM00822">
    <property type="entry name" value="PKS_KR"/>
    <property type="match status" value="1"/>
</dbReference>
<dbReference type="PRINTS" id="PR00080">
    <property type="entry name" value="SDRFAMILY"/>
</dbReference>
<dbReference type="GO" id="GO:0016491">
    <property type="term" value="F:oxidoreductase activity"/>
    <property type="evidence" value="ECO:0007669"/>
    <property type="project" value="UniProtKB-KW"/>
</dbReference>
<dbReference type="Proteomes" id="UP000318017">
    <property type="component" value="Chromosome"/>
</dbReference>
<dbReference type="OrthoDB" id="266183at2"/>
<proteinExistence type="inferred from homology"/>
<dbReference type="FunFam" id="3.40.50.720:FF:000084">
    <property type="entry name" value="Short-chain dehydrogenase reductase"/>
    <property type="match status" value="1"/>
</dbReference>
<evidence type="ECO:0000313" key="3">
    <source>
        <dbReference type="EMBL" id="QDV24223.1"/>
    </source>
</evidence>
<keyword evidence="4" id="KW-1185">Reference proteome</keyword>
<gene>
    <name evidence="3" type="primary">ydaD</name>
    <name evidence="3" type="ORF">Q31a_25380</name>
</gene>
<dbReference type="PANTHER" id="PTHR43975">
    <property type="entry name" value="ZGC:101858"/>
    <property type="match status" value="1"/>
</dbReference>
<name>A0A518G6K8_9BACT</name>
<dbReference type="NCBIfam" id="NF005559">
    <property type="entry name" value="PRK07231.1"/>
    <property type="match status" value="1"/>
</dbReference>
<dbReference type="InterPro" id="IPR020904">
    <property type="entry name" value="Sc_DH/Rdtase_CS"/>
</dbReference>